<evidence type="ECO:0000256" key="1">
    <source>
        <dbReference type="SAM" id="SignalP"/>
    </source>
</evidence>
<evidence type="ECO:0000313" key="2">
    <source>
        <dbReference type="EMBL" id="MEB4593485.1"/>
    </source>
</evidence>
<name>A0ABU6D317_9GAMM</name>
<feature type="signal peptide" evidence="1">
    <location>
        <begin position="1"/>
        <end position="19"/>
    </location>
</feature>
<evidence type="ECO:0000313" key="3">
    <source>
        <dbReference type="Proteomes" id="UP001308005"/>
    </source>
</evidence>
<protein>
    <submittedName>
        <fullName evidence="2">Uncharacterized protein</fullName>
    </submittedName>
</protein>
<feature type="chain" id="PRO_5045490619" evidence="1">
    <location>
        <begin position="20"/>
        <end position="281"/>
    </location>
</feature>
<accession>A0ABU6D317</accession>
<dbReference type="EMBL" id="JAYMYJ010000160">
    <property type="protein sequence ID" value="MEB4593485.1"/>
    <property type="molecule type" value="Genomic_DNA"/>
</dbReference>
<sequence length="281" mass="31821">MVCNNKIFALLLLAGLSCAASGDSLADSSRRTSTLPSSWYKAAFETRFPPVIPSLPPANGWAVLYKNKADTMGKEYENIFQPIGKELDAALSATTTENPFRNLFFAIYAPTNIEKRQQCLVLGTPFELDDKPATKEWIVSFSAVQCLSQDESLKLRQGDNDAHKWVVQKTSTGKYRVLAEGDGSLYVTNHNKEQGYKEIRTRLLLKYAFPDDPLQCGGAEFTWRYRNNGYYLADTAYMAQDCQPLHFPELTGEAWQNAYDEYERRAKLLVDEWLKPLKKAD</sequence>
<comment type="caution">
    <text evidence="2">The sequence shown here is derived from an EMBL/GenBank/DDBJ whole genome shotgun (WGS) entry which is preliminary data.</text>
</comment>
<organism evidence="2 3">
    <name type="scientific">Candidatus Thiothrix phosphatis</name>
    <dbReference type="NCBI Taxonomy" id="3112415"/>
    <lineage>
        <taxon>Bacteria</taxon>
        <taxon>Pseudomonadati</taxon>
        <taxon>Pseudomonadota</taxon>
        <taxon>Gammaproteobacteria</taxon>
        <taxon>Thiotrichales</taxon>
        <taxon>Thiotrichaceae</taxon>
        <taxon>Thiothrix</taxon>
    </lineage>
</organism>
<keyword evidence="1" id="KW-0732">Signal</keyword>
<dbReference type="Proteomes" id="UP001308005">
    <property type="component" value="Unassembled WGS sequence"/>
</dbReference>
<keyword evidence="3" id="KW-1185">Reference proteome</keyword>
<proteinExistence type="predicted"/>
<reference evidence="3" key="1">
    <citation type="submission" date="2023-07" db="EMBL/GenBank/DDBJ databases">
        <title>The carbon used by Thiothrix.</title>
        <authorList>
            <person name="Chen L."/>
        </authorList>
    </citation>
    <scope>NUCLEOTIDE SEQUENCE [LARGE SCALE GENOMIC DNA]</scope>
</reference>
<gene>
    <name evidence="2" type="ORF">VSS37_21080</name>
</gene>
<dbReference type="RefSeq" id="WP_324698425.1">
    <property type="nucleotide sequence ID" value="NZ_JAYMYJ010000160.1"/>
</dbReference>
<dbReference type="PROSITE" id="PS51257">
    <property type="entry name" value="PROKAR_LIPOPROTEIN"/>
    <property type="match status" value="1"/>
</dbReference>